<comment type="caution">
    <text evidence="1">The sequence shown here is derived from an EMBL/GenBank/DDBJ whole genome shotgun (WGS) entry which is preliminary data.</text>
</comment>
<evidence type="ECO:0000313" key="1">
    <source>
        <dbReference type="EMBL" id="PPK75659.1"/>
    </source>
</evidence>
<organism evidence="1 2">
    <name type="scientific">Methylobacter tundripaludum</name>
    <dbReference type="NCBI Taxonomy" id="173365"/>
    <lineage>
        <taxon>Bacteria</taxon>
        <taxon>Pseudomonadati</taxon>
        <taxon>Pseudomonadota</taxon>
        <taxon>Gammaproteobacteria</taxon>
        <taxon>Methylococcales</taxon>
        <taxon>Methylococcaceae</taxon>
        <taxon>Methylobacter</taxon>
    </lineage>
</organism>
<proteinExistence type="predicted"/>
<dbReference type="Proteomes" id="UP000240010">
    <property type="component" value="Unassembled WGS sequence"/>
</dbReference>
<dbReference type="AlphaFoldDB" id="A0A2S6HDT9"/>
<gene>
    <name evidence="1" type="ORF">B0F87_105128</name>
</gene>
<accession>A0A2S6HDT9</accession>
<name>A0A2S6HDT9_9GAMM</name>
<reference evidence="1 2" key="1">
    <citation type="submission" date="2018-02" db="EMBL/GenBank/DDBJ databases">
        <title>Subsurface microbial communities from deep shales in Ohio and West Virginia, USA.</title>
        <authorList>
            <person name="Wrighton K."/>
        </authorList>
    </citation>
    <scope>NUCLEOTIDE SEQUENCE [LARGE SCALE GENOMIC DNA]</scope>
    <source>
        <strain evidence="1 2">OWC-DMM</strain>
    </source>
</reference>
<evidence type="ECO:0000313" key="2">
    <source>
        <dbReference type="Proteomes" id="UP000240010"/>
    </source>
</evidence>
<dbReference type="EMBL" id="PTIZ01000005">
    <property type="protein sequence ID" value="PPK75659.1"/>
    <property type="molecule type" value="Genomic_DNA"/>
</dbReference>
<sequence>MTGIPMLQHGGEFLVFPTSFHYQMPEYQATKSGRLKRLFLVSDLSG</sequence>
<protein>
    <submittedName>
        <fullName evidence="1">Uncharacterized protein</fullName>
    </submittedName>
</protein>